<keyword evidence="2" id="KW-0732">Signal</keyword>
<evidence type="ECO:0000256" key="1">
    <source>
        <dbReference type="SAM" id="MobiDB-lite"/>
    </source>
</evidence>
<reference evidence="3" key="1">
    <citation type="submission" date="2022-06" db="EMBL/GenBank/DDBJ databases">
        <title>Complete genome sequences of two strains of the flax pathogen Septoria linicola.</title>
        <authorList>
            <person name="Lapalu N."/>
            <person name="Simon A."/>
            <person name="Demenou B."/>
            <person name="Paumier D."/>
            <person name="Guillot M.-P."/>
            <person name="Gout L."/>
            <person name="Valade R."/>
        </authorList>
    </citation>
    <scope>NUCLEOTIDE SEQUENCE</scope>
    <source>
        <strain evidence="3">SE15195</strain>
    </source>
</reference>
<feature type="compositionally biased region" description="Polar residues" evidence="1">
    <location>
        <begin position="45"/>
        <end position="62"/>
    </location>
</feature>
<keyword evidence="4" id="KW-1185">Reference proteome</keyword>
<dbReference type="AlphaFoldDB" id="A0A9Q9ATD4"/>
<feature type="region of interest" description="Disordered" evidence="1">
    <location>
        <begin position="33"/>
        <end position="70"/>
    </location>
</feature>
<sequence>MVHFLPTITLILSTLTLLISASPLPLSISPPDTPIDNLPGHPINTILTSPQGPSPFSDNNGKNGKKTTTELTPRKDCVPLISGFACLFAKKQCDCA</sequence>
<accession>A0A9Q9ATD4</accession>
<evidence type="ECO:0000313" key="4">
    <source>
        <dbReference type="Proteomes" id="UP001056384"/>
    </source>
</evidence>
<feature type="chain" id="PRO_5040281952" evidence="2">
    <location>
        <begin position="22"/>
        <end position="96"/>
    </location>
</feature>
<organism evidence="3 4">
    <name type="scientific">Septoria linicola</name>
    <dbReference type="NCBI Taxonomy" id="215465"/>
    <lineage>
        <taxon>Eukaryota</taxon>
        <taxon>Fungi</taxon>
        <taxon>Dikarya</taxon>
        <taxon>Ascomycota</taxon>
        <taxon>Pezizomycotina</taxon>
        <taxon>Dothideomycetes</taxon>
        <taxon>Dothideomycetidae</taxon>
        <taxon>Mycosphaerellales</taxon>
        <taxon>Mycosphaerellaceae</taxon>
        <taxon>Septoria</taxon>
    </lineage>
</organism>
<feature type="signal peptide" evidence="2">
    <location>
        <begin position="1"/>
        <end position="21"/>
    </location>
</feature>
<name>A0A9Q9ATD4_9PEZI</name>
<dbReference type="EMBL" id="CP099424">
    <property type="protein sequence ID" value="USW55069.1"/>
    <property type="molecule type" value="Genomic_DNA"/>
</dbReference>
<gene>
    <name evidence="3" type="ORF">Slin15195_G083880</name>
</gene>
<protein>
    <submittedName>
        <fullName evidence="3">Uncharacterized protein</fullName>
    </submittedName>
</protein>
<evidence type="ECO:0000256" key="2">
    <source>
        <dbReference type="SAM" id="SignalP"/>
    </source>
</evidence>
<evidence type="ECO:0000313" key="3">
    <source>
        <dbReference type="EMBL" id="USW55069.1"/>
    </source>
</evidence>
<dbReference type="Proteomes" id="UP001056384">
    <property type="component" value="Chromosome 7"/>
</dbReference>
<proteinExistence type="predicted"/>